<comment type="similarity">
    <text evidence="2">Belongs to the nuclear hormone receptor family. NR2 subfamily.</text>
</comment>
<dbReference type="Pfam" id="PF00105">
    <property type="entry name" value="zf-C4"/>
    <property type="match status" value="1"/>
</dbReference>
<keyword evidence="3 11" id="KW-0479">Metal-binding</keyword>
<dbReference type="InterPro" id="IPR001628">
    <property type="entry name" value="Znf_hrmn_rcpt"/>
</dbReference>
<evidence type="ECO:0000256" key="12">
    <source>
        <dbReference type="SAM" id="MobiDB-lite"/>
    </source>
</evidence>
<dbReference type="PROSITE" id="PS51843">
    <property type="entry name" value="NR_LBD"/>
    <property type="match status" value="1"/>
</dbReference>
<sequence>MTELIRSSVPQEPYSFYKCGDVLPLGQKTFGSKLAGNQLNYTNNSYYNTTVYSSYQKRAKQYLQYCNYKTGEINLCQVTSKLQMLLLQEKQEKMIGWPTALLNWPPVAQTVEGQLRASWPSVEQIVEGQLRASRIFAMQISSSVLLLRTSCIFFGLRIMHIIDSPELSMGALGQTPVMSVSTSPTQGMSTYCAICGDRATGKHYGASSCDGCKGFFRRSVRKNHVYSCRFSRNCVVDKDKRNQCRYCRLRKCFRAGMKKEAVQNERDRISVRRTSYEDTSQNNSLSVSTLLNAEILSRQISSPVGQCDLTHKIIATADDVCESIKQQLLVLVEWAKYIPCFCELPLDDQVALLRAHAGEHLVLGVARRSMAVKDVLLLGNDGIIPRNATDMEMGTIAARVLDELVSAFRDIQIDDTEFACIKAIVFFDPEAKGLTDPQKIKSFRYQVQVNLEDYINDRQYDSRGRFGEILLLLPALQSITWQMIEQIQFAKLFGMARIDSLLQEMLLGGAAPTDMLTNPSVPVSLTSQMGNSFGDQFANPSDVMSVSHAHGDHMSPQHSQGSPLGSSPIHLGGMPPLANTPTPPLCTTDQFLSGHSVMSSLDTSLHLTNGLIDTPVSSPSLPSCESYKKSLTPQQRFKQESM</sequence>
<dbReference type="CDD" id="cd06960">
    <property type="entry name" value="NR_DBD_HNF4A"/>
    <property type="match status" value="1"/>
</dbReference>
<evidence type="ECO:0000256" key="10">
    <source>
        <dbReference type="ARBA" id="ARBA00023242"/>
    </source>
</evidence>
<keyword evidence="5 11" id="KW-0862">Zinc</keyword>
<keyword evidence="16" id="KW-1185">Reference proteome</keyword>
<dbReference type="PRINTS" id="PR00398">
    <property type="entry name" value="STRDHORMONER"/>
</dbReference>
<accession>A0A6J8AVB3</accession>
<keyword evidence="6 11" id="KW-0805">Transcription regulation</keyword>
<dbReference type="GO" id="GO:0005634">
    <property type="term" value="C:nucleus"/>
    <property type="evidence" value="ECO:0007669"/>
    <property type="project" value="UniProtKB-SubCell"/>
</dbReference>
<evidence type="ECO:0000256" key="6">
    <source>
        <dbReference type="ARBA" id="ARBA00023015"/>
    </source>
</evidence>
<dbReference type="OrthoDB" id="5771769at2759"/>
<dbReference type="SMART" id="SM00430">
    <property type="entry name" value="HOLI"/>
    <property type="match status" value="1"/>
</dbReference>
<dbReference type="PROSITE" id="PS51030">
    <property type="entry name" value="NUCLEAR_REC_DBD_2"/>
    <property type="match status" value="1"/>
</dbReference>
<evidence type="ECO:0000259" key="13">
    <source>
        <dbReference type="PROSITE" id="PS51030"/>
    </source>
</evidence>
<dbReference type="Proteomes" id="UP000507470">
    <property type="component" value="Unassembled WGS sequence"/>
</dbReference>
<protein>
    <submittedName>
        <fullName evidence="15">NR2A1</fullName>
    </submittedName>
</protein>
<keyword evidence="10 11" id="KW-0539">Nucleus</keyword>
<evidence type="ECO:0000256" key="3">
    <source>
        <dbReference type="ARBA" id="ARBA00022723"/>
    </source>
</evidence>
<dbReference type="SUPFAM" id="SSF57716">
    <property type="entry name" value="Glucocorticoid receptor-like (DNA-binding domain)"/>
    <property type="match status" value="1"/>
</dbReference>
<feature type="domain" description="NR LBD" evidence="14">
    <location>
        <begin position="282"/>
        <end position="509"/>
    </location>
</feature>
<dbReference type="InterPro" id="IPR000003">
    <property type="entry name" value="Retinoid-X_rcpt/HNF4"/>
</dbReference>
<keyword evidence="7 11" id="KW-0238">DNA-binding</keyword>
<evidence type="ECO:0000256" key="2">
    <source>
        <dbReference type="ARBA" id="ARBA00006421"/>
    </source>
</evidence>
<dbReference type="CDD" id="cd06931">
    <property type="entry name" value="NR_LBD_HNF4_like"/>
    <property type="match status" value="1"/>
</dbReference>
<feature type="compositionally biased region" description="Polar residues" evidence="12">
    <location>
        <begin position="556"/>
        <end position="565"/>
    </location>
</feature>
<feature type="region of interest" description="Disordered" evidence="12">
    <location>
        <begin position="618"/>
        <end position="642"/>
    </location>
</feature>
<keyword evidence="8 11" id="KW-0804">Transcription</keyword>
<evidence type="ECO:0000259" key="14">
    <source>
        <dbReference type="PROSITE" id="PS51843"/>
    </source>
</evidence>
<evidence type="ECO:0000256" key="7">
    <source>
        <dbReference type="ARBA" id="ARBA00023125"/>
    </source>
</evidence>
<dbReference type="GO" id="GO:0008270">
    <property type="term" value="F:zinc ion binding"/>
    <property type="evidence" value="ECO:0007669"/>
    <property type="project" value="UniProtKB-KW"/>
</dbReference>
<keyword evidence="4 11" id="KW-0863">Zinc-finger</keyword>
<dbReference type="PANTHER" id="PTHR24083">
    <property type="entry name" value="NUCLEAR HORMONE RECEPTOR"/>
    <property type="match status" value="1"/>
</dbReference>
<dbReference type="InterPro" id="IPR035500">
    <property type="entry name" value="NHR-like_dom_sf"/>
</dbReference>
<feature type="region of interest" description="Disordered" evidence="12">
    <location>
        <begin position="536"/>
        <end position="586"/>
    </location>
</feature>
<comment type="subcellular location">
    <subcellularLocation>
        <location evidence="1 11">Nucleus</location>
    </subcellularLocation>
</comment>
<dbReference type="GO" id="GO:0000978">
    <property type="term" value="F:RNA polymerase II cis-regulatory region sequence-specific DNA binding"/>
    <property type="evidence" value="ECO:0007669"/>
    <property type="project" value="InterPro"/>
</dbReference>
<dbReference type="InterPro" id="IPR013088">
    <property type="entry name" value="Znf_NHR/GATA"/>
</dbReference>
<dbReference type="SMART" id="SM00399">
    <property type="entry name" value="ZnF_C4"/>
    <property type="match status" value="1"/>
</dbReference>
<keyword evidence="9 11" id="KW-0675">Receptor</keyword>
<feature type="compositionally biased region" description="Polar residues" evidence="12">
    <location>
        <begin position="618"/>
        <end position="636"/>
    </location>
</feature>
<organism evidence="15 16">
    <name type="scientific">Mytilus coruscus</name>
    <name type="common">Sea mussel</name>
    <dbReference type="NCBI Taxonomy" id="42192"/>
    <lineage>
        <taxon>Eukaryota</taxon>
        <taxon>Metazoa</taxon>
        <taxon>Spiralia</taxon>
        <taxon>Lophotrochozoa</taxon>
        <taxon>Mollusca</taxon>
        <taxon>Bivalvia</taxon>
        <taxon>Autobranchia</taxon>
        <taxon>Pteriomorphia</taxon>
        <taxon>Mytilida</taxon>
        <taxon>Mytiloidea</taxon>
        <taxon>Mytilidae</taxon>
        <taxon>Mytilinae</taxon>
        <taxon>Mytilus</taxon>
    </lineage>
</organism>
<evidence type="ECO:0000256" key="9">
    <source>
        <dbReference type="ARBA" id="ARBA00023170"/>
    </source>
</evidence>
<dbReference type="Gene3D" id="3.30.50.10">
    <property type="entry name" value="Erythroid Transcription Factor GATA-1, subunit A"/>
    <property type="match status" value="1"/>
</dbReference>
<evidence type="ECO:0000313" key="16">
    <source>
        <dbReference type="Proteomes" id="UP000507470"/>
    </source>
</evidence>
<dbReference type="InterPro" id="IPR050274">
    <property type="entry name" value="Nuclear_hormone_rcpt_NR2"/>
</dbReference>
<dbReference type="PROSITE" id="PS00031">
    <property type="entry name" value="NUCLEAR_REC_DBD_1"/>
    <property type="match status" value="1"/>
</dbReference>
<dbReference type="AlphaFoldDB" id="A0A6J8AVB3"/>
<dbReference type="SUPFAM" id="SSF48508">
    <property type="entry name" value="Nuclear receptor ligand-binding domain"/>
    <property type="match status" value="1"/>
</dbReference>
<dbReference type="GO" id="GO:0003707">
    <property type="term" value="F:nuclear steroid receptor activity"/>
    <property type="evidence" value="ECO:0007669"/>
    <property type="project" value="InterPro"/>
</dbReference>
<dbReference type="InterPro" id="IPR049636">
    <property type="entry name" value="HNF4-like_DBD"/>
</dbReference>
<dbReference type="EMBL" id="CACVKT020002006">
    <property type="protein sequence ID" value="CAC5374278.1"/>
    <property type="molecule type" value="Genomic_DNA"/>
</dbReference>
<evidence type="ECO:0000256" key="4">
    <source>
        <dbReference type="ARBA" id="ARBA00022771"/>
    </source>
</evidence>
<dbReference type="InterPro" id="IPR001723">
    <property type="entry name" value="Nuclear_hrmn_rcpt"/>
</dbReference>
<dbReference type="Pfam" id="PF00104">
    <property type="entry name" value="Hormone_recep"/>
    <property type="match status" value="1"/>
</dbReference>
<reference evidence="15 16" key="1">
    <citation type="submission" date="2020-06" db="EMBL/GenBank/DDBJ databases">
        <authorList>
            <person name="Li R."/>
            <person name="Bekaert M."/>
        </authorList>
    </citation>
    <scope>NUCLEOTIDE SEQUENCE [LARGE SCALE GENOMIC DNA]</scope>
    <source>
        <strain evidence="16">wild</strain>
    </source>
</reference>
<dbReference type="Gene3D" id="1.10.565.10">
    <property type="entry name" value="Retinoid X Receptor"/>
    <property type="match status" value="1"/>
</dbReference>
<name>A0A6J8AVB3_MYTCO</name>
<dbReference type="PRINTS" id="PR00047">
    <property type="entry name" value="STROIDFINGER"/>
</dbReference>
<dbReference type="FunFam" id="1.10.565.10:FF:000026">
    <property type="entry name" value="Hepatocyte nuclear factor 4"/>
    <property type="match status" value="1"/>
</dbReference>
<evidence type="ECO:0000256" key="5">
    <source>
        <dbReference type="ARBA" id="ARBA00022833"/>
    </source>
</evidence>
<evidence type="ECO:0000256" key="11">
    <source>
        <dbReference type="RuleBase" id="RU004334"/>
    </source>
</evidence>
<dbReference type="InterPro" id="IPR000536">
    <property type="entry name" value="Nucl_hrmn_rcpt_lig-bd"/>
</dbReference>
<dbReference type="PRINTS" id="PR00545">
    <property type="entry name" value="RETINOIDXR"/>
</dbReference>
<feature type="domain" description="Nuclear receptor" evidence="13">
    <location>
        <begin position="189"/>
        <end position="264"/>
    </location>
</feature>
<dbReference type="InterPro" id="IPR049635">
    <property type="entry name" value="HNF4_LBD"/>
</dbReference>
<evidence type="ECO:0000256" key="8">
    <source>
        <dbReference type="ARBA" id="ARBA00023163"/>
    </source>
</evidence>
<evidence type="ECO:0000313" key="15">
    <source>
        <dbReference type="EMBL" id="CAC5374278.1"/>
    </source>
</evidence>
<dbReference type="FunFam" id="3.30.50.10:FF:000012">
    <property type="entry name" value="Hepatocyte nuclear factor 4, alpha"/>
    <property type="match status" value="1"/>
</dbReference>
<evidence type="ECO:0000256" key="1">
    <source>
        <dbReference type="ARBA" id="ARBA00004123"/>
    </source>
</evidence>
<proteinExistence type="inferred from homology"/>
<gene>
    <name evidence="15" type="ORF">MCOR_11726</name>
</gene>